<evidence type="ECO:0000313" key="3">
    <source>
        <dbReference type="Proteomes" id="UP000000552"/>
    </source>
</evidence>
<dbReference type="HOGENOM" id="CLU_2331734_0_0_5"/>
<evidence type="ECO:0000259" key="1">
    <source>
        <dbReference type="Pfam" id="PF12762"/>
    </source>
</evidence>
<accession>Q98B03</accession>
<dbReference type="KEGG" id="mlo:msl5783"/>
<reference evidence="2 3" key="1">
    <citation type="journal article" date="2000" name="DNA Res.">
        <title>Complete genome structure of the nitrogen-fixing symbiotic bacterium Mesorhizobium loti.</title>
        <authorList>
            <person name="Kaneko T."/>
            <person name="Nakamura Y."/>
            <person name="Sato S."/>
            <person name="Asamizu E."/>
            <person name="Kato T."/>
            <person name="Sasamoto S."/>
            <person name="Watanabe A."/>
            <person name="Idesawa K."/>
            <person name="Ishikawa A."/>
            <person name="Kawashima K."/>
            <person name="Kimura T."/>
            <person name="Kishida Y."/>
            <person name="Kiyokawa C."/>
            <person name="Kohara M."/>
            <person name="Matsumoto M."/>
            <person name="Matsuno A."/>
            <person name="Mochizuki Y."/>
            <person name="Nakayama S."/>
            <person name="Nakazaki N."/>
            <person name="Shimpo S."/>
            <person name="Sugimoto M."/>
            <person name="Takeuchi C."/>
            <person name="Yamada M."/>
            <person name="Tabata S."/>
        </authorList>
    </citation>
    <scope>NUCLEOTIDE SEQUENCE [LARGE SCALE GENOMIC DNA]</scope>
    <source>
        <strain evidence="3">LMG 29417 / CECT 9101 / MAFF 303099</strain>
    </source>
</reference>
<gene>
    <name evidence="2" type="ordered locus">msl5783</name>
</gene>
<dbReference type="Pfam" id="PF12762">
    <property type="entry name" value="DDE_Tnp_IS1595"/>
    <property type="match status" value="1"/>
</dbReference>
<proteinExistence type="predicted"/>
<organism evidence="2 3">
    <name type="scientific">Mesorhizobium japonicum (strain LMG 29417 / CECT 9101 / MAFF 303099)</name>
    <name type="common">Mesorhizobium loti (strain MAFF 303099)</name>
    <dbReference type="NCBI Taxonomy" id="266835"/>
    <lineage>
        <taxon>Bacteria</taxon>
        <taxon>Pseudomonadati</taxon>
        <taxon>Pseudomonadota</taxon>
        <taxon>Alphaproteobacteria</taxon>
        <taxon>Hyphomicrobiales</taxon>
        <taxon>Phyllobacteriaceae</taxon>
        <taxon>Mesorhizobium</taxon>
    </lineage>
</organism>
<name>Q98B03_RHILO</name>
<protein>
    <submittedName>
        <fullName evidence="2">Msl5783 protein</fullName>
    </submittedName>
</protein>
<dbReference type="Proteomes" id="UP000000552">
    <property type="component" value="Chromosome"/>
</dbReference>
<sequence length="98" mass="11114">MEGFNSRVRRTIAGVFHHISPQHADLYFHEIGFRWSQRVVSGSAIRKTRHGREIMRRLWSRVPPALQLPTVFCAATGRQMRRSPDGGITIKSAVAVFG</sequence>
<feature type="domain" description="ISXO2-like transposase" evidence="1">
    <location>
        <begin position="2"/>
        <end position="35"/>
    </location>
</feature>
<evidence type="ECO:0000313" key="2">
    <source>
        <dbReference type="EMBL" id="BAB52169.1"/>
    </source>
</evidence>
<dbReference type="InterPro" id="IPR024445">
    <property type="entry name" value="Tnp_ISXO2-like"/>
</dbReference>
<dbReference type="AlphaFoldDB" id="Q98B03"/>
<dbReference type="EMBL" id="BA000012">
    <property type="protein sequence ID" value="BAB52169.1"/>
    <property type="molecule type" value="Genomic_DNA"/>
</dbReference>
<dbReference type="eggNOG" id="COG3676">
    <property type="taxonomic scope" value="Bacteria"/>
</dbReference>